<sequence>MLYTRHGKMTTSLKDLSGGKAHYNANTENTEKPVVFSKHVHQTKESLPSVVSAVFGVSRSVVYDLEATMLKAKNLTTATDLQKQSYQSEVAIRMGVGKGINRETTWLPLLVMRKPYSRLGVLLSRKRAEQNSAVEASLHQLAQIKFSFGFQNEGEYYAVTDCTVSYEYIPVGQSNNVNTVKIVYDWNEHRPYNPHRALSVCTLLVLVWAMLVSGNIWSGRGKITKRFQRRQVTLRVPKE</sequence>
<name>A0A7G2CN53_9TRYP</name>
<proteinExistence type="predicted"/>
<organism evidence="2 3">
    <name type="scientific">Angomonas deanei</name>
    <dbReference type="NCBI Taxonomy" id="59799"/>
    <lineage>
        <taxon>Eukaryota</taxon>
        <taxon>Discoba</taxon>
        <taxon>Euglenozoa</taxon>
        <taxon>Kinetoplastea</taxon>
        <taxon>Metakinetoplastina</taxon>
        <taxon>Trypanosomatida</taxon>
        <taxon>Trypanosomatidae</taxon>
        <taxon>Strigomonadinae</taxon>
        <taxon>Angomonas</taxon>
    </lineage>
</organism>
<protein>
    <submittedName>
        <fullName evidence="2">Uncharacterized protein</fullName>
    </submittedName>
</protein>
<dbReference type="VEuPathDB" id="TriTrypDB:ADEAN_000839900"/>
<evidence type="ECO:0000313" key="2">
    <source>
        <dbReference type="EMBL" id="CAD2220875.1"/>
    </source>
</evidence>
<keyword evidence="3" id="KW-1185">Reference proteome</keyword>
<evidence type="ECO:0000313" key="3">
    <source>
        <dbReference type="Proteomes" id="UP000515908"/>
    </source>
</evidence>
<feature type="transmembrane region" description="Helical" evidence="1">
    <location>
        <begin position="197"/>
        <end position="217"/>
    </location>
</feature>
<dbReference type="Proteomes" id="UP000515908">
    <property type="component" value="Chromosome 19"/>
</dbReference>
<reference evidence="2 3" key="1">
    <citation type="submission" date="2020-08" db="EMBL/GenBank/DDBJ databases">
        <authorList>
            <person name="Newling K."/>
            <person name="Davey J."/>
            <person name="Forrester S."/>
        </authorList>
    </citation>
    <scope>NUCLEOTIDE SEQUENCE [LARGE SCALE GENOMIC DNA]</scope>
    <source>
        <strain evidence="3">Crithidia deanei Carvalho (ATCC PRA-265)</strain>
    </source>
</reference>
<keyword evidence="1" id="KW-0472">Membrane</keyword>
<dbReference type="AlphaFoldDB" id="A0A7G2CN53"/>
<dbReference type="EMBL" id="LR877163">
    <property type="protein sequence ID" value="CAD2220875.1"/>
    <property type="molecule type" value="Genomic_DNA"/>
</dbReference>
<keyword evidence="1" id="KW-0812">Transmembrane</keyword>
<keyword evidence="1" id="KW-1133">Transmembrane helix</keyword>
<accession>A0A7G2CN53</accession>
<evidence type="ECO:0000256" key="1">
    <source>
        <dbReference type="SAM" id="Phobius"/>
    </source>
</evidence>
<gene>
    <name evidence="2" type="ORF">ADEAN_000839900</name>
</gene>